<dbReference type="AlphaFoldDB" id="Q98G90"/>
<dbReference type="HOGENOM" id="CLU_2619591_0_0_5"/>
<evidence type="ECO:0000313" key="2">
    <source>
        <dbReference type="Proteomes" id="UP000000552"/>
    </source>
</evidence>
<protein>
    <submittedName>
        <fullName evidence="1">Msl3438 protein</fullName>
    </submittedName>
</protein>
<reference evidence="1 2" key="1">
    <citation type="journal article" date="2000" name="DNA Res.">
        <title>Complete genome structure of the nitrogen-fixing symbiotic bacterium Mesorhizobium loti.</title>
        <authorList>
            <person name="Kaneko T."/>
            <person name="Nakamura Y."/>
            <person name="Sato S."/>
            <person name="Asamizu E."/>
            <person name="Kato T."/>
            <person name="Sasamoto S."/>
            <person name="Watanabe A."/>
            <person name="Idesawa K."/>
            <person name="Ishikawa A."/>
            <person name="Kawashima K."/>
            <person name="Kimura T."/>
            <person name="Kishida Y."/>
            <person name="Kiyokawa C."/>
            <person name="Kohara M."/>
            <person name="Matsumoto M."/>
            <person name="Matsuno A."/>
            <person name="Mochizuki Y."/>
            <person name="Nakayama S."/>
            <person name="Nakazaki N."/>
            <person name="Shimpo S."/>
            <person name="Sugimoto M."/>
            <person name="Takeuchi C."/>
            <person name="Yamada M."/>
            <person name="Tabata S."/>
        </authorList>
    </citation>
    <scope>NUCLEOTIDE SEQUENCE [LARGE SCALE GENOMIC DNA]</scope>
    <source>
        <strain evidence="2">LMG 29417 / CECT 9101 / MAFF 303099</strain>
    </source>
</reference>
<name>Q98G90_RHILO</name>
<dbReference type="EMBL" id="BA000012">
    <property type="protein sequence ID" value="BAB50326.1"/>
    <property type="molecule type" value="Genomic_DNA"/>
</dbReference>
<sequence length="78" mass="8168">MPGEPKGIARGRRLAISAVPDGKIPFLEAGIPLPALRNPKHLAKEAAHSAAGASRALSFVFGFRPASVKGISLPWRVS</sequence>
<dbReference type="Proteomes" id="UP000000552">
    <property type="component" value="Chromosome"/>
</dbReference>
<proteinExistence type="predicted"/>
<organism evidence="1 2">
    <name type="scientific">Mesorhizobium japonicum (strain LMG 29417 / CECT 9101 / MAFF 303099)</name>
    <name type="common">Mesorhizobium loti (strain MAFF 303099)</name>
    <dbReference type="NCBI Taxonomy" id="266835"/>
    <lineage>
        <taxon>Bacteria</taxon>
        <taxon>Pseudomonadati</taxon>
        <taxon>Pseudomonadota</taxon>
        <taxon>Alphaproteobacteria</taxon>
        <taxon>Hyphomicrobiales</taxon>
        <taxon>Phyllobacteriaceae</taxon>
        <taxon>Mesorhizobium</taxon>
    </lineage>
</organism>
<accession>Q98G90</accession>
<evidence type="ECO:0000313" key="1">
    <source>
        <dbReference type="EMBL" id="BAB50326.1"/>
    </source>
</evidence>
<dbReference type="KEGG" id="mlo:msl3438"/>
<gene>
    <name evidence="1" type="ordered locus">msl3438</name>
</gene>